<feature type="domain" description="Glycosyl hydrolase family 13 catalytic" evidence="5">
    <location>
        <begin position="25"/>
        <end position="431"/>
    </location>
</feature>
<dbReference type="FunFam" id="3.20.20.80:FF:000087">
    <property type="entry name" value="Oligo-1,6-glucosidase IMA1"/>
    <property type="match status" value="1"/>
</dbReference>
<dbReference type="AlphaFoldDB" id="A0A2A9NDL2"/>
<dbReference type="CDD" id="cd11333">
    <property type="entry name" value="AmyAc_SI_OligoGlu_DGase"/>
    <property type="match status" value="1"/>
</dbReference>
<dbReference type="GO" id="GO:0033934">
    <property type="term" value="F:glucan 1,4-alpha-maltotriohydrolase activity"/>
    <property type="evidence" value="ECO:0007669"/>
    <property type="project" value="TreeGrafter"/>
</dbReference>
<reference evidence="6 7" key="1">
    <citation type="submission" date="2014-02" db="EMBL/GenBank/DDBJ databases">
        <title>Transposable element dynamics among asymbiotic and ectomycorrhizal Amanita fungi.</title>
        <authorList>
            <consortium name="DOE Joint Genome Institute"/>
            <person name="Hess J."/>
            <person name="Skrede I."/>
            <person name="Wolfe B."/>
            <person name="LaButti K."/>
            <person name="Ohm R.A."/>
            <person name="Grigoriev I.V."/>
            <person name="Pringle A."/>
        </authorList>
    </citation>
    <scope>NUCLEOTIDE SEQUENCE [LARGE SCALE GENOMIC DNA]</scope>
    <source>
        <strain evidence="6 7">SKay4041</strain>
    </source>
</reference>
<dbReference type="FunFam" id="3.90.400.10:FF:000002">
    <property type="entry name" value="Sucrose isomerase"/>
    <property type="match status" value="1"/>
</dbReference>
<dbReference type="PANTHER" id="PTHR10357:SF179">
    <property type="entry name" value="NEUTRAL AND BASIC AMINO ACID TRANSPORT PROTEIN RBAT"/>
    <property type="match status" value="1"/>
</dbReference>
<dbReference type="Gene3D" id="2.60.40.1180">
    <property type="entry name" value="Golgi alpha-mannosidase II"/>
    <property type="match status" value="1"/>
</dbReference>
<evidence type="ECO:0000259" key="5">
    <source>
        <dbReference type="SMART" id="SM00642"/>
    </source>
</evidence>
<evidence type="ECO:0000256" key="1">
    <source>
        <dbReference type="ARBA" id="ARBA00008061"/>
    </source>
</evidence>
<dbReference type="GO" id="GO:0004574">
    <property type="term" value="F:oligo-1,6-glucosidase activity"/>
    <property type="evidence" value="ECO:0007669"/>
    <property type="project" value="TreeGrafter"/>
</dbReference>
<proteinExistence type="inferred from homology"/>
<evidence type="ECO:0000256" key="2">
    <source>
        <dbReference type="ARBA" id="ARBA00022801"/>
    </source>
</evidence>
<accession>A0A2A9NDL2</accession>
<dbReference type="InterPro" id="IPR013780">
    <property type="entry name" value="Glyco_hydro_b"/>
</dbReference>
<keyword evidence="2 6" id="KW-0378">Hydrolase</keyword>
<dbReference type="InterPro" id="IPR017853">
    <property type="entry name" value="GH"/>
</dbReference>
<dbReference type="EMBL" id="KZ302206">
    <property type="protein sequence ID" value="PFH46341.1"/>
    <property type="molecule type" value="Genomic_DNA"/>
</dbReference>
<keyword evidence="7" id="KW-1185">Reference proteome</keyword>
<keyword evidence="4" id="KW-0462">Maltose metabolism</keyword>
<dbReference type="STRING" id="703135.A0A2A9NDL2"/>
<dbReference type="Pfam" id="PF00128">
    <property type="entry name" value="Alpha-amylase"/>
    <property type="match status" value="1"/>
</dbReference>
<gene>
    <name evidence="6" type="ORF">AMATHDRAFT_155527</name>
</gene>
<protein>
    <submittedName>
        <fullName evidence="6">Glycoside hydrolase family 13 protein</fullName>
    </submittedName>
</protein>
<sequence>MSPHDITITNGDIPREWWRTATVYQIYPASFNDSNGDGIGDLQGIKSKLDYLKGLGVDVIWLCPIYKSPQADMGYDISDYRDIDPRYGTLKDWEELLAAVHERGMKLILNDSMDLVVNHTSDEHSWFIESSASKDPLTNSKRSWYIWRPPKNSSAGETPEEPNNWSSIFEGSAWEFNQKTEEYYLHLFVKKQPDLNWDNPEVRDAVWDLMKFWLDKGCDGFRMDVINMISKVEGLPDAPVSRPEEKYQPARMHFTNGPRVHQYIREMNKKVLSRYDIMTVGETPGSHDEIQTAAYVLPQNKELNMVFQFELMDVDSPPDVPLRFKKWKLSEMKRIVGKWQTFKKDEGFWNAIYIQNHDHARAVSRFGDDSTDENQARTAKLLCMFEIAQGGTLYVYQGEELGLKNFPRSWGLEEYKDVATQNYWNKILQLRREEQGKQDVEMSDVMDDLAKKARDHARTPMQWDSTAHSGFTTGIPWMRVNDDYSIWNVEKQLKDENSVFAFWKQALVIRKQYDVLIRGTFEDISGDSEQVFGFTRSMGGTTALILLNFSKGEVEFDLCSDRDWKSSMCVLSNYKEELNVGEEGRVRLRAFEGRLYILS</sequence>
<dbReference type="PANTHER" id="PTHR10357">
    <property type="entry name" value="ALPHA-AMYLASE FAMILY MEMBER"/>
    <property type="match status" value="1"/>
</dbReference>
<organism evidence="6 7">
    <name type="scientific">Amanita thiersii Skay4041</name>
    <dbReference type="NCBI Taxonomy" id="703135"/>
    <lineage>
        <taxon>Eukaryota</taxon>
        <taxon>Fungi</taxon>
        <taxon>Dikarya</taxon>
        <taxon>Basidiomycota</taxon>
        <taxon>Agaricomycotina</taxon>
        <taxon>Agaricomycetes</taxon>
        <taxon>Agaricomycetidae</taxon>
        <taxon>Agaricales</taxon>
        <taxon>Pluteineae</taxon>
        <taxon>Amanitaceae</taxon>
        <taxon>Amanita</taxon>
    </lineage>
</organism>
<dbReference type="SMART" id="SM00642">
    <property type="entry name" value="Aamy"/>
    <property type="match status" value="1"/>
</dbReference>
<keyword evidence="3" id="KW-0326">Glycosidase</keyword>
<dbReference type="Gene3D" id="3.90.400.10">
    <property type="entry name" value="Oligo-1,6-glucosidase, Domain 2"/>
    <property type="match status" value="1"/>
</dbReference>
<dbReference type="InterPro" id="IPR045857">
    <property type="entry name" value="O16G_dom_2"/>
</dbReference>
<dbReference type="FunFam" id="3.20.20.80:FF:000064">
    <property type="entry name" value="Oligo-1,6-glucosidase"/>
    <property type="match status" value="1"/>
</dbReference>
<dbReference type="GO" id="GO:0000025">
    <property type="term" value="P:maltose catabolic process"/>
    <property type="evidence" value="ECO:0007669"/>
    <property type="project" value="TreeGrafter"/>
</dbReference>
<comment type="similarity">
    <text evidence="1">Belongs to the glycosyl hydrolase 13 family.</text>
</comment>
<evidence type="ECO:0000313" key="6">
    <source>
        <dbReference type="EMBL" id="PFH46341.1"/>
    </source>
</evidence>
<dbReference type="GO" id="GO:0005987">
    <property type="term" value="P:sucrose catabolic process"/>
    <property type="evidence" value="ECO:0007669"/>
    <property type="project" value="TreeGrafter"/>
</dbReference>
<name>A0A2A9NDL2_9AGAR</name>
<dbReference type="SUPFAM" id="SSF51011">
    <property type="entry name" value="Glycosyl hydrolase domain"/>
    <property type="match status" value="1"/>
</dbReference>
<evidence type="ECO:0000256" key="4">
    <source>
        <dbReference type="ARBA" id="ARBA00026248"/>
    </source>
</evidence>
<dbReference type="GO" id="GO:0004575">
    <property type="term" value="F:sucrose alpha-glucosidase activity"/>
    <property type="evidence" value="ECO:0007669"/>
    <property type="project" value="TreeGrafter"/>
</dbReference>
<evidence type="ECO:0000313" key="7">
    <source>
        <dbReference type="Proteomes" id="UP000242287"/>
    </source>
</evidence>
<dbReference type="GO" id="GO:0004556">
    <property type="term" value="F:alpha-amylase activity"/>
    <property type="evidence" value="ECO:0007669"/>
    <property type="project" value="TreeGrafter"/>
</dbReference>
<dbReference type="InterPro" id="IPR006047">
    <property type="entry name" value="GH13_cat_dom"/>
</dbReference>
<dbReference type="Gene3D" id="3.20.20.80">
    <property type="entry name" value="Glycosidases"/>
    <property type="match status" value="1"/>
</dbReference>
<dbReference type="OrthoDB" id="1740265at2759"/>
<evidence type="ECO:0000256" key="3">
    <source>
        <dbReference type="ARBA" id="ARBA00023295"/>
    </source>
</evidence>
<dbReference type="Proteomes" id="UP000242287">
    <property type="component" value="Unassembled WGS sequence"/>
</dbReference>
<dbReference type="SUPFAM" id="SSF51445">
    <property type="entry name" value="(Trans)glycosidases"/>
    <property type="match status" value="1"/>
</dbReference>